<evidence type="ECO:0000313" key="1">
    <source>
        <dbReference type="EMBL" id="MCY8121985.1"/>
    </source>
</evidence>
<dbReference type="AlphaFoldDB" id="A0A9Q4DSP5"/>
<evidence type="ECO:0000313" key="2">
    <source>
        <dbReference type="Proteomes" id="UP001070352"/>
    </source>
</evidence>
<proteinExistence type="predicted"/>
<accession>A0A9Q4DSP5</accession>
<dbReference type="Proteomes" id="UP001070352">
    <property type="component" value="Unassembled WGS sequence"/>
</dbReference>
<gene>
    <name evidence="1" type="ORF">MOC45_15535</name>
</gene>
<name>A0A9Q4DSP5_BACSC</name>
<sequence>MKKIALVLLALIIIIGGITLIVHFNNRKVAEDKIDQYIADYGIPKKEIKSEDYPMFNSLSAPKGFFKTVYVKNETDKNNYYIFHYDPSNKKVTFSGVVDGNEVSINDKLVKKLKYQPSDKVLNQK</sequence>
<reference evidence="1" key="1">
    <citation type="submission" date="2022-02" db="EMBL/GenBank/DDBJ databases">
        <title>Crop Bioprotection Bacillus Genome Sequencing.</title>
        <authorList>
            <person name="Dunlap C."/>
        </authorList>
    </citation>
    <scope>NUCLEOTIDE SEQUENCE</scope>
    <source>
        <strain evidence="1">M18B4</strain>
    </source>
</reference>
<comment type="caution">
    <text evidence="1">The sequence shown here is derived from an EMBL/GenBank/DDBJ whole genome shotgun (WGS) entry which is preliminary data.</text>
</comment>
<protein>
    <submittedName>
        <fullName evidence="1">DUF3139 domain-containing protein</fullName>
    </submittedName>
</protein>
<dbReference type="RefSeq" id="WP_032725168.1">
    <property type="nucleotide sequence ID" value="NZ_JARSKG010000003.1"/>
</dbReference>
<organism evidence="1 2">
    <name type="scientific">Bacillus spizizenii</name>
    <name type="common">Bacillus subtilis subsp. spizizenii</name>
    <dbReference type="NCBI Taxonomy" id="96241"/>
    <lineage>
        <taxon>Bacteria</taxon>
        <taxon>Bacillati</taxon>
        <taxon>Bacillota</taxon>
        <taxon>Bacilli</taxon>
        <taxon>Bacillales</taxon>
        <taxon>Bacillaceae</taxon>
        <taxon>Bacillus</taxon>
    </lineage>
</organism>
<dbReference type="EMBL" id="JALANJ010000023">
    <property type="protein sequence ID" value="MCY8121985.1"/>
    <property type="molecule type" value="Genomic_DNA"/>
</dbReference>